<proteinExistence type="predicted"/>
<dbReference type="Proteomes" id="UP000192478">
    <property type="component" value="Chromosome"/>
</dbReference>
<dbReference type="EMBL" id="CP020559">
    <property type="protein sequence ID" value="ARE89078.1"/>
    <property type="molecule type" value="Genomic_DNA"/>
</dbReference>
<dbReference type="Proteomes" id="UP000177894">
    <property type="component" value="Chromosome"/>
</dbReference>
<reference evidence="1 3" key="1">
    <citation type="submission" date="2016-10" db="EMBL/GenBank/DDBJ databases">
        <title>Complete Genome Sequence of Acetogen Clostridium formicoaceticum ATCC 27076.</title>
        <authorList>
            <person name="Bao T."/>
            <person name="Cheng C."/>
            <person name="Zhao J."/>
            <person name="Yang S.-T."/>
            <person name="Wang J."/>
            <person name="Wang M."/>
        </authorList>
    </citation>
    <scope>NUCLEOTIDE SEQUENCE [LARGE SCALE GENOMIC DNA]</scope>
    <source>
        <strain evidence="1 3">ATCC 27076</strain>
    </source>
</reference>
<evidence type="ECO:0000313" key="4">
    <source>
        <dbReference type="Proteomes" id="UP000192478"/>
    </source>
</evidence>
<sequence>MSNKTYNSYYYWENLIKKDENTLKNAFKDMPLTKESVFLHHVIVNCYGESYDGWIYFPNSKALLGFLQYIYLPIAYNTIFLGERHGELAFPMCTVEGLLEMAREGTKTVNKEYIPIMEKQLMDLKTLWQLDDKECIDSLKEFGEALNDCWSSRNDIFFYFNIFDSPIEVGQYIMKTYEEDEMVDLERIEEHLGVKREEWLDICRNLFENEFMKRKFVEILNNRIEDMI</sequence>
<dbReference type="KEGG" id="cfm:BJL90_01260"/>
<dbReference type="EMBL" id="CP017603">
    <property type="protein sequence ID" value="AOY74700.1"/>
    <property type="molecule type" value="Genomic_DNA"/>
</dbReference>
<reference evidence="2 4" key="2">
    <citation type="submission" date="2017-03" db="EMBL/GenBank/DDBJ databases">
        <title>Complete sequence of Clostridium formicaceticum DSM 92.</title>
        <authorList>
            <person name="Poehlein A."/>
            <person name="Karl M."/>
            <person name="Bengelsdorf F.R."/>
            <person name="Duerre P."/>
            <person name="Daniel R."/>
        </authorList>
    </citation>
    <scope>NUCLEOTIDE SEQUENCE [LARGE SCALE GENOMIC DNA]</scope>
    <source>
        <strain evidence="2 4">DSM 92</strain>
    </source>
</reference>
<evidence type="ECO:0000313" key="1">
    <source>
        <dbReference type="EMBL" id="AOY74700.1"/>
    </source>
</evidence>
<protein>
    <submittedName>
        <fullName evidence="2">Uncharacterized protein</fullName>
    </submittedName>
</protein>
<dbReference type="AlphaFoldDB" id="A0AAC9RQF4"/>
<organism evidence="2 4">
    <name type="scientific">Clostridium formicaceticum</name>
    <dbReference type="NCBI Taxonomy" id="1497"/>
    <lineage>
        <taxon>Bacteria</taxon>
        <taxon>Bacillati</taxon>
        <taxon>Bacillota</taxon>
        <taxon>Clostridia</taxon>
        <taxon>Eubacteriales</taxon>
        <taxon>Clostridiaceae</taxon>
        <taxon>Clostridium</taxon>
    </lineage>
</organism>
<keyword evidence="3" id="KW-1185">Reference proteome</keyword>
<evidence type="ECO:0000313" key="2">
    <source>
        <dbReference type="EMBL" id="ARE89078.1"/>
    </source>
</evidence>
<name>A0AAC9RQF4_9CLOT</name>
<gene>
    <name evidence="1" type="ORF">BJL90_01260</name>
    <name evidence="2" type="ORF">CLFO_34840</name>
</gene>
<dbReference type="RefSeq" id="WP_070963590.1">
    <property type="nucleotide sequence ID" value="NZ_CP017603.1"/>
</dbReference>
<evidence type="ECO:0000313" key="3">
    <source>
        <dbReference type="Proteomes" id="UP000177894"/>
    </source>
</evidence>
<accession>A0AAC9RQF4</accession>